<organism evidence="10 11">
    <name type="scientific">Mixia osmundae (strain CBS 9802 / IAM 14324 / JCM 22182 / KY 12970)</name>
    <dbReference type="NCBI Taxonomy" id="764103"/>
    <lineage>
        <taxon>Eukaryota</taxon>
        <taxon>Fungi</taxon>
        <taxon>Dikarya</taxon>
        <taxon>Basidiomycota</taxon>
        <taxon>Pucciniomycotina</taxon>
        <taxon>Mixiomycetes</taxon>
        <taxon>Mixiales</taxon>
        <taxon>Mixiaceae</taxon>
        <taxon>Mixia</taxon>
    </lineage>
</organism>
<dbReference type="GO" id="GO:0009251">
    <property type="term" value="P:glucan catabolic process"/>
    <property type="evidence" value="ECO:0007669"/>
    <property type="project" value="TreeGrafter"/>
</dbReference>
<dbReference type="Gene3D" id="3.20.20.80">
    <property type="entry name" value="Glycosidases"/>
    <property type="match status" value="1"/>
</dbReference>
<gene>
    <name evidence="10" type="primary">Mo05151</name>
    <name evidence="10" type="ORF">E5Q_05151</name>
</gene>
<evidence type="ECO:0000256" key="4">
    <source>
        <dbReference type="ARBA" id="ARBA00022729"/>
    </source>
</evidence>
<dbReference type="InterPro" id="IPR050386">
    <property type="entry name" value="Glycosyl_hydrolase_5"/>
</dbReference>
<keyword evidence="3" id="KW-0964">Secreted</keyword>
<dbReference type="OrthoDB" id="62120at2759"/>
<comment type="caution">
    <text evidence="10">The sequence shown here is derived from an EMBL/GenBank/DDBJ whole genome shotgun (WGS) entry which is preliminary data.</text>
</comment>
<dbReference type="OMA" id="PIWANEW"/>
<comment type="catalytic activity">
    <reaction evidence="8">
        <text>Successive hydrolysis of beta-D-glucose units from the non-reducing ends of (1-&gt;3)-beta-D-glucans, releasing alpha-glucose.</text>
        <dbReference type="EC" id="3.2.1.58"/>
    </reaction>
</comment>
<evidence type="ECO:0000313" key="10">
    <source>
        <dbReference type="EMBL" id="GAA98465.1"/>
    </source>
</evidence>
<dbReference type="STRING" id="764103.G7E6K5"/>
<dbReference type="InterPro" id="IPR017853">
    <property type="entry name" value="GH"/>
</dbReference>
<keyword evidence="4" id="KW-0732">Signal</keyword>
<keyword evidence="5" id="KW-0378">Hydrolase</keyword>
<dbReference type="SUPFAM" id="SSF51445">
    <property type="entry name" value="(Trans)glycosidases"/>
    <property type="match status" value="1"/>
</dbReference>
<dbReference type="PANTHER" id="PTHR31297:SF1">
    <property type="entry name" value="GLUCAN 1,3-BETA-GLUCOSIDASE I_II-RELATED"/>
    <property type="match status" value="1"/>
</dbReference>
<evidence type="ECO:0000256" key="7">
    <source>
        <dbReference type="ARBA" id="ARBA00023316"/>
    </source>
</evidence>
<dbReference type="GO" id="GO:0071555">
    <property type="term" value="P:cell wall organization"/>
    <property type="evidence" value="ECO:0007669"/>
    <property type="project" value="UniProtKB-KW"/>
</dbReference>
<dbReference type="eggNOG" id="ENOG502QVVM">
    <property type="taxonomic scope" value="Eukaryota"/>
</dbReference>
<dbReference type="AlphaFoldDB" id="G7E6K5"/>
<dbReference type="EC" id="3.2.1.58" evidence="9"/>
<keyword evidence="11" id="KW-1185">Reference proteome</keyword>
<evidence type="ECO:0000256" key="2">
    <source>
        <dbReference type="ARBA" id="ARBA00005641"/>
    </source>
</evidence>
<dbReference type="GO" id="GO:0005576">
    <property type="term" value="C:extracellular region"/>
    <property type="evidence" value="ECO:0007669"/>
    <property type="project" value="UniProtKB-SubCell"/>
</dbReference>
<dbReference type="GO" id="GO:0009986">
    <property type="term" value="C:cell surface"/>
    <property type="evidence" value="ECO:0007669"/>
    <property type="project" value="TreeGrafter"/>
</dbReference>
<reference evidence="10 11" key="1">
    <citation type="journal article" date="2011" name="J. Gen. Appl. Microbiol.">
        <title>Draft genome sequencing of the enigmatic basidiomycete Mixia osmundae.</title>
        <authorList>
            <person name="Nishida H."/>
            <person name="Nagatsuka Y."/>
            <person name="Sugiyama J."/>
        </authorList>
    </citation>
    <scope>NUCLEOTIDE SEQUENCE [LARGE SCALE GENOMIC DNA]</scope>
    <source>
        <strain evidence="11">CBS 9802 / IAM 14324 / JCM 22182 / KY 12970</strain>
    </source>
</reference>
<comment type="subcellular location">
    <subcellularLocation>
        <location evidence="1">Secreted</location>
    </subcellularLocation>
</comment>
<dbReference type="GO" id="GO:0004338">
    <property type="term" value="F:glucan exo-1,3-beta-glucosidase activity"/>
    <property type="evidence" value="ECO:0007669"/>
    <property type="project" value="UniProtKB-EC"/>
</dbReference>
<evidence type="ECO:0000256" key="8">
    <source>
        <dbReference type="ARBA" id="ARBA00036824"/>
    </source>
</evidence>
<reference evidence="10 11" key="2">
    <citation type="journal article" date="2012" name="Open Biol.">
        <title>Characteristics of nucleosomes and linker DNA regions on the genome of the basidiomycete Mixia osmundae revealed by mono- and dinucleosome mapping.</title>
        <authorList>
            <person name="Nishida H."/>
            <person name="Kondo S."/>
            <person name="Matsumoto T."/>
            <person name="Suzuki Y."/>
            <person name="Yoshikawa H."/>
            <person name="Taylor T.D."/>
            <person name="Sugiyama J."/>
        </authorList>
    </citation>
    <scope>NUCLEOTIDE SEQUENCE [LARGE SCALE GENOMIC DNA]</scope>
    <source>
        <strain evidence="11">CBS 9802 / IAM 14324 / JCM 22182 / KY 12970</strain>
    </source>
</reference>
<keyword evidence="6" id="KW-0326">Glycosidase</keyword>
<evidence type="ECO:0000256" key="5">
    <source>
        <dbReference type="ARBA" id="ARBA00022801"/>
    </source>
</evidence>
<dbReference type="InParanoid" id="G7E6K5"/>
<proteinExistence type="inferred from homology"/>
<evidence type="ECO:0000256" key="6">
    <source>
        <dbReference type="ARBA" id="ARBA00023295"/>
    </source>
</evidence>
<protein>
    <recommendedName>
        <fullName evidence="9">glucan 1,3-beta-glucosidase</fullName>
        <ecNumber evidence="9">3.2.1.58</ecNumber>
    </recommendedName>
</protein>
<evidence type="ECO:0000256" key="1">
    <source>
        <dbReference type="ARBA" id="ARBA00004613"/>
    </source>
</evidence>
<dbReference type="HOGENOM" id="CLU_874604_0_0_1"/>
<keyword evidence="7" id="KW-0961">Cell wall biogenesis/degradation</keyword>
<evidence type="ECO:0000256" key="9">
    <source>
        <dbReference type="ARBA" id="ARBA00038929"/>
    </source>
</evidence>
<comment type="similarity">
    <text evidence="2">Belongs to the glycosyl hydrolase 5 (cellulase A) family.</text>
</comment>
<name>G7E6K5_MIXOS</name>
<dbReference type="PANTHER" id="PTHR31297">
    <property type="entry name" value="GLUCAN ENDO-1,6-BETA-GLUCOSIDASE B"/>
    <property type="match status" value="1"/>
</dbReference>
<evidence type="ECO:0000256" key="3">
    <source>
        <dbReference type="ARBA" id="ARBA00022525"/>
    </source>
</evidence>
<evidence type="ECO:0000313" key="11">
    <source>
        <dbReference type="Proteomes" id="UP000009131"/>
    </source>
</evidence>
<accession>G7E6K5</accession>
<dbReference type="Proteomes" id="UP000009131">
    <property type="component" value="Unassembled WGS sequence"/>
</dbReference>
<dbReference type="RefSeq" id="XP_014568941.1">
    <property type="nucleotide sequence ID" value="XM_014713455.1"/>
</dbReference>
<sequence length="318" mass="36230">MIAQGVGIGNWLVLEPWMGGQALDDLEATDEYSMAQELGCTRDYFDRLQRHWDTWITEDDLRRFSNAGINVLRISVGFWAWGSFANEIMSGEPYLVDAQLPRLQGLIELAGRHSIYSVIDLHGLPGSQNGYGSSGRQGEKHFFEQAYFSKGVRTIQAVSNWMDQLPTATRSWIAGVDVANEPIVSVGSQKVDRHHWTHLDQLKQFYRACSRILSESQVNPVKQMMGHDAFIDDLTKNWSCPHPIWANEWSLGIPPSMETDEAQTMQWFQKLYNARARRYNRFAGGAFWAHKAEPDIDGYIYNVEWSLATLLRGGLKLL</sequence>
<dbReference type="EMBL" id="BABT02000152">
    <property type="protein sequence ID" value="GAA98465.1"/>
    <property type="molecule type" value="Genomic_DNA"/>
</dbReference>